<evidence type="ECO:0000256" key="10">
    <source>
        <dbReference type="ARBA" id="ARBA00022777"/>
    </source>
</evidence>
<dbReference type="Gene3D" id="3.30.565.10">
    <property type="entry name" value="Histidine kinase-like ATPase, C-terminal domain"/>
    <property type="match status" value="1"/>
</dbReference>
<evidence type="ECO:0000313" key="19">
    <source>
        <dbReference type="EMBL" id="GGF60069.1"/>
    </source>
</evidence>
<keyword evidence="4" id="KW-1003">Cell membrane</keyword>
<gene>
    <name evidence="19" type="ORF">GCM10011332_12220</name>
</gene>
<dbReference type="PROSITE" id="PS50885">
    <property type="entry name" value="HAMP"/>
    <property type="match status" value="1"/>
</dbReference>
<dbReference type="Pfam" id="PF00512">
    <property type="entry name" value="HisKA"/>
    <property type="match status" value="1"/>
</dbReference>
<accession>A0A917F8J4</accession>
<dbReference type="PANTHER" id="PTHR44936:SF5">
    <property type="entry name" value="SENSOR HISTIDINE KINASE ENVZ"/>
    <property type="match status" value="1"/>
</dbReference>
<dbReference type="InterPro" id="IPR050980">
    <property type="entry name" value="2C_sensor_his_kinase"/>
</dbReference>
<keyword evidence="14 16" id="KW-0472">Membrane</keyword>
<feature type="domain" description="Histidine kinase" evidence="17">
    <location>
        <begin position="274"/>
        <end position="471"/>
    </location>
</feature>
<organism evidence="19 20">
    <name type="scientific">Terasakiella brassicae</name>
    <dbReference type="NCBI Taxonomy" id="1634917"/>
    <lineage>
        <taxon>Bacteria</taxon>
        <taxon>Pseudomonadati</taxon>
        <taxon>Pseudomonadota</taxon>
        <taxon>Alphaproteobacteria</taxon>
        <taxon>Rhodospirillales</taxon>
        <taxon>Terasakiellaceae</taxon>
        <taxon>Terasakiella</taxon>
    </lineage>
</organism>
<dbReference type="Proteomes" id="UP000632498">
    <property type="component" value="Unassembled WGS sequence"/>
</dbReference>
<dbReference type="GO" id="GO:0005524">
    <property type="term" value="F:ATP binding"/>
    <property type="evidence" value="ECO:0007669"/>
    <property type="project" value="UniProtKB-KW"/>
</dbReference>
<dbReference type="InterPro" id="IPR036097">
    <property type="entry name" value="HisK_dim/P_sf"/>
</dbReference>
<feature type="transmembrane region" description="Helical" evidence="16">
    <location>
        <begin position="191"/>
        <end position="213"/>
    </location>
</feature>
<dbReference type="CDD" id="cd00082">
    <property type="entry name" value="HisKA"/>
    <property type="match status" value="1"/>
</dbReference>
<keyword evidence="9" id="KW-0547">Nucleotide-binding</keyword>
<evidence type="ECO:0000256" key="13">
    <source>
        <dbReference type="ARBA" id="ARBA00023012"/>
    </source>
</evidence>
<comment type="catalytic activity">
    <reaction evidence="1">
        <text>ATP + protein L-histidine = ADP + protein N-phospho-L-histidine.</text>
        <dbReference type="EC" id="2.7.13.3"/>
    </reaction>
</comment>
<dbReference type="InterPro" id="IPR003661">
    <property type="entry name" value="HisK_dim/P_dom"/>
</dbReference>
<evidence type="ECO:0000256" key="12">
    <source>
        <dbReference type="ARBA" id="ARBA00022989"/>
    </source>
</evidence>
<dbReference type="InterPro" id="IPR005467">
    <property type="entry name" value="His_kinase_dom"/>
</dbReference>
<dbReference type="InterPro" id="IPR003594">
    <property type="entry name" value="HATPase_dom"/>
</dbReference>
<dbReference type="PROSITE" id="PS50109">
    <property type="entry name" value="HIS_KIN"/>
    <property type="match status" value="1"/>
</dbReference>
<evidence type="ECO:0000259" key="17">
    <source>
        <dbReference type="PROSITE" id="PS50109"/>
    </source>
</evidence>
<proteinExistence type="predicted"/>
<protein>
    <recommendedName>
        <fullName evidence="3">histidine kinase</fullName>
        <ecNumber evidence="3">2.7.13.3</ecNumber>
    </recommendedName>
</protein>
<dbReference type="GO" id="GO:0000155">
    <property type="term" value="F:phosphorelay sensor kinase activity"/>
    <property type="evidence" value="ECO:0007669"/>
    <property type="project" value="InterPro"/>
</dbReference>
<evidence type="ECO:0000256" key="3">
    <source>
        <dbReference type="ARBA" id="ARBA00012438"/>
    </source>
</evidence>
<keyword evidence="12 16" id="KW-1133">Transmembrane helix</keyword>
<keyword evidence="8 16" id="KW-0812">Transmembrane</keyword>
<evidence type="ECO:0000256" key="8">
    <source>
        <dbReference type="ARBA" id="ARBA00022692"/>
    </source>
</evidence>
<feature type="region of interest" description="Disordered" evidence="15">
    <location>
        <begin position="125"/>
        <end position="144"/>
    </location>
</feature>
<dbReference type="CDD" id="cd06225">
    <property type="entry name" value="HAMP"/>
    <property type="match status" value="1"/>
</dbReference>
<evidence type="ECO:0000256" key="4">
    <source>
        <dbReference type="ARBA" id="ARBA00022475"/>
    </source>
</evidence>
<dbReference type="EMBL" id="BMHV01000007">
    <property type="protein sequence ID" value="GGF60069.1"/>
    <property type="molecule type" value="Genomic_DNA"/>
</dbReference>
<dbReference type="AlphaFoldDB" id="A0A917F8J4"/>
<reference evidence="19" key="2">
    <citation type="submission" date="2020-09" db="EMBL/GenBank/DDBJ databases">
        <authorList>
            <person name="Sun Q."/>
            <person name="Zhou Y."/>
        </authorList>
    </citation>
    <scope>NUCLEOTIDE SEQUENCE</scope>
    <source>
        <strain evidence="19">CGMCC 1.15254</strain>
    </source>
</reference>
<keyword evidence="13" id="KW-0902">Two-component regulatory system</keyword>
<evidence type="ECO:0000256" key="14">
    <source>
        <dbReference type="ARBA" id="ARBA00023136"/>
    </source>
</evidence>
<dbReference type="InterPro" id="IPR004358">
    <property type="entry name" value="Sig_transdc_His_kin-like_C"/>
</dbReference>
<dbReference type="SMART" id="SM00304">
    <property type="entry name" value="HAMP"/>
    <property type="match status" value="1"/>
</dbReference>
<reference evidence="19" key="1">
    <citation type="journal article" date="2014" name="Int. J. Syst. Evol. Microbiol.">
        <title>Complete genome sequence of Corynebacterium casei LMG S-19264T (=DSM 44701T), isolated from a smear-ripened cheese.</title>
        <authorList>
            <consortium name="US DOE Joint Genome Institute (JGI-PGF)"/>
            <person name="Walter F."/>
            <person name="Albersmeier A."/>
            <person name="Kalinowski J."/>
            <person name="Ruckert C."/>
        </authorList>
    </citation>
    <scope>NUCLEOTIDE SEQUENCE</scope>
    <source>
        <strain evidence="19">CGMCC 1.15254</strain>
    </source>
</reference>
<comment type="subcellular location">
    <subcellularLocation>
        <location evidence="2">Cell inner membrane</location>
        <topology evidence="2">Multi-pass membrane protein</topology>
    </subcellularLocation>
</comment>
<keyword evidence="11" id="KW-0067">ATP-binding</keyword>
<evidence type="ECO:0000256" key="9">
    <source>
        <dbReference type="ARBA" id="ARBA00022741"/>
    </source>
</evidence>
<dbReference type="GO" id="GO:0005886">
    <property type="term" value="C:plasma membrane"/>
    <property type="evidence" value="ECO:0007669"/>
    <property type="project" value="UniProtKB-SubCell"/>
</dbReference>
<dbReference type="SMART" id="SM00388">
    <property type="entry name" value="HisKA"/>
    <property type="match status" value="1"/>
</dbReference>
<feature type="domain" description="HAMP" evidence="18">
    <location>
        <begin position="214"/>
        <end position="266"/>
    </location>
</feature>
<evidence type="ECO:0000256" key="2">
    <source>
        <dbReference type="ARBA" id="ARBA00004429"/>
    </source>
</evidence>
<evidence type="ECO:0000313" key="20">
    <source>
        <dbReference type="Proteomes" id="UP000632498"/>
    </source>
</evidence>
<dbReference type="PRINTS" id="PR00344">
    <property type="entry name" value="BCTRLSENSOR"/>
</dbReference>
<keyword evidence="6" id="KW-0597">Phosphoprotein</keyword>
<keyword evidence="7" id="KW-0808">Transferase</keyword>
<dbReference type="PANTHER" id="PTHR44936">
    <property type="entry name" value="SENSOR PROTEIN CREC"/>
    <property type="match status" value="1"/>
</dbReference>
<evidence type="ECO:0000256" key="15">
    <source>
        <dbReference type="SAM" id="MobiDB-lite"/>
    </source>
</evidence>
<evidence type="ECO:0000256" key="7">
    <source>
        <dbReference type="ARBA" id="ARBA00022679"/>
    </source>
</evidence>
<comment type="caution">
    <text evidence="19">The sequence shown here is derived from an EMBL/GenBank/DDBJ whole genome shotgun (WGS) entry which is preliminary data.</text>
</comment>
<dbReference type="Pfam" id="PF02518">
    <property type="entry name" value="HATPase_c"/>
    <property type="match status" value="1"/>
</dbReference>
<dbReference type="InterPro" id="IPR003660">
    <property type="entry name" value="HAMP_dom"/>
</dbReference>
<evidence type="ECO:0000259" key="18">
    <source>
        <dbReference type="PROSITE" id="PS50885"/>
    </source>
</evidence>
<keyword evidence="10 19" id="KW-0418">Kinase</keyword>
<evidence type="ECO:0000256" key="6">
    <source>
        <dbReference type="ARBA" id="ARBA00022553"/>
    </source>
</evidence>
<feature type="transmembrane region" description="Helical" evidence="16">
    <location>
        <begin position="12"/>
        <end position="32"/>
    </location>
</feature>
<dbReference type="RefSeq" id="WP_229734261.1">
    <property type="nucleotide sequence ID" value="NZ_BMHV01000007.1"/>
</dbReference>
<evidence type="ECO:0000256" key="16">
    <source>
        <dbReference type="SAM" id="Phobius"/>
    </source>
</evidence>
<dbReference type="SUPFAM" id="SSF47384">
    <property type="entry name" value="Homodimeric domain of signal transducing histidine kinase"/>
    <property type="match status" value="1"/>
</dbReference>
<evidence type="ECO:0000256" key="5">
    <source>
        <dbReference type="ARBA" id="ARBA00022519"/>
    </source>
</evidence>
<keyword evidence="20" id="KW-1185">Reference proteome</keyword>
<dbReference type="EC" id="2.7.13.3" evidence="3"/>
<dbReference type="SUPFAM" id="SSF55874">
    <property type="entry name" value="ATPase domain of HSP90 chaperone/DNA topoisomerase II/histidine kinase"/>
    <property type="match status" value="1"/>
</dbReference>
<evidence type="ECO:0000256" key="11">
    <source>
        <dbReference type="ARBA" id="ARBA00022840"/>
    </source>
</evidence>
<keyword evidence="5" id="KW-0997">Cell inner membrane</keyword>
<dbReference type="SMART" id="SM00387">
    <property type="entry name" value="HATPase_c"/>
    <property type="match status" value="1"/>
</dbReference>
<dbReference type="InterPro" id="IPR036890">
    <property type="entry name" value="HATPase_C_sf"/>
</dbReference>
<name>A0A917F8J4_9PROT</name>
<dbReference type="Pfam" id="PF00672">
    <property type="entry name" value="HAMP"/>
    <property type="match status" value="1"/>
</dbReference>
<evidence type="ECO:0000256" key="1">
    <source>
        <dbReference type="ARBA" id="ARBA00000085"/>
    </source>
</evidence>
<dbReference type="Gene3D" id="1.10.287.130">
    <property type="match status" value="1"/>
</dbReference>
<sequence length="471" mass="52918">MRLIPQTMLGRTLVILVGGILLVQALGGIFYYRDWKNFRESAEHSRLIERMATYVQWMNAASPLQREFLLRTNRPRGMRAWQSTQSAVDEEAHWFGVEAFIRSGLSEELGGIDLKRIRVDDDERRPFGPGGGFGQHRMRGGNDVPDDQRPHWGRMMNGHNYNARLMVAVLLDDGTWLNMRIPFERPTPPGFIPFAMPLLFLSLLVALVAFIIMRRANKPLARMAQAAETLGRDVNAPPMKEDGPREVRDAARAFNEMQTRLRRFIQDRTHMLAAISHDLRTPITRMRLRAEFVEDDQQREKMLSDLDEMESMIKATMSFARDDIANEAVSTIDLAALVESLCEDMRETDCDVAYSGMDELPFKGRPVGLKRAVANLVGNALKYAGACDVVLEADQRQVTLTVKDKGPGIPESELEEVFRPFRRLEGSRNKETGGVGLGLAVVRSVAHAHGGTALLINCPEGGLEAKIILPR</sequence>